<feature type="domain" description="RCK C-terminal" evidence="12">
    <location>
        <begin position="402"/>
        <end position="484"/>
    </location>
</feature>
<feature type="transmembrane region" description="Helical" evidence="11">
    <location>
        <begin position="59"/>
        <end position="75"/>
    </location>
</feature>
<proteinExistence type="predicted"/>
<dbReference type="InterPro" id="IPR036721">
    <property type="entry name" value="RCK_C_sf"/>
</dbReference>
<dbReference type="NCBIfam" id="NF003715">
    <property type="entry name" value="PRK05326.1-2"/>
    <property type="match status" value="1"/>
</dbReference>
<feature type="transmembrane region" description="Helical" evidence="11">
    <location>
        <begin position="334"/>
        <end position="354"/>
    </location>
</feature>
<dbReference type="NCBIfam" id="NF003714">
    <property type="entry name" value="PRK05326.1-1"/>
    <property type="match status" value="1"/>
</dbReference>
<keyword evidence="8 11" id="KW-1133">Transmembrane helix</keyword>
<keyword evidence="7" id="KW-0630">Potassium</keyword>
<dbReference type="GO" id="GO:0050660">
    <property type="term" value="F:flavin adenine dinucleotide binding"/>
    <property type="evidence" value="ECO:0007669"/>
    <property type="project" value="InterPro"/>
</dbReference>
<dbReference type="Gene3D" id="3.30.465.10">
    <property type="match status" value="1"/>
</dbReference>
<evidence type="ECO:0000256" key="11">
    <source>
        <dbReference type="SAM" id="Phobius"/>
    </source>
</evidence>
<evidence type="ECO:0000256" key="10">
    <source>
        <dbReference type="ARBA" id="ARBA00023136"/>
    </source>
</evidence>
<feature type="transmembrane region" description="Helical" evidence="11">
    <location>
        <begin position="225"/>
        <end position="252"/>
    </location>
</feature>
<keyword evidence="3" id="KW-0050">Antiport</keyword>
<dbReference type="Gene3D" id="1.20.1530.20">
    <property type="match status" value="1"/>
</dbReference>
<dbReference type="GO" id="GO:1902600">
    <property type="term" value="P:proton transmembrane transport"/>
    <property type="evidence" value="ECO:0007669"/>
    <property type="project" value="InterPro"/>
</dbReference>
<keyword evidence="6 11" id="KW-0812">Transmembrane</keyword>
<dbReference type="InterPro" id="IPR005170">
    <property type="entry name" value="Transptr-assoc_dom"/>
</dbReference>
<reference evidence="13" key="1">
    <citation type="journal article" date="2015" name="Nature">
        <title>Complex archaea that bridge the gap between prokaryotes and eukaryotes.</title>
        <authorList>
            <person name="Spang A."/>
            <person name="Saw J.H."/>
            <person name="Jorgensen S.L."/>
            <person name="Zaremba-Niedzwiedzka K."/>
            <person name="Martijn J."/>
            <person name="Lind A.E."/>
            <person name="van Eijk R."/>
            <person name="Schleper C."/>
            <person name="Guy L."/>
            <person name="Ettema T.J."/>
        </authorList>
    </citation>
    <scope>NUCLEOTIDE SEQUENCE</scope>
</reference>
<dbReference type="GO" id="GO:0015297">
    <property type="term" value="F:antiporter activity"/>
    <property type="evidence" value="ECO:0007669"/>
    <property type="project" value="UniProtKB-KW"/>
</dbReference>
<keyword evidence="10 11" id="KW-0472">Membrane</keyword>
<evidence type="ECO:0000256" key="8">
    <source>
        <dbReference type="ARBA" id="ARBA00022989"/>
    </source>
</evidence>
<dbReference type="InterPro" id="IPR036318">
    <property type="entry name" value="FAD-bd_PCMH-like_sf"/>
</dbReference>
<dbReference type="InterPro" id="IPR006037">
    <property type="entry name" value="RCK_C"/>
</dbReference>
<dbReference type="GO" id="GO:0005886">
    <property type="term" value="C:plasma membrane"/>
    <property type="evidence" value="ECO:0007669"/>
    <property type="project" value="UniProtKB-SubCell"/>
</dbReference>
<dbReference type="Pfam" id="PF03471">
    <property type="entry name" value="CorC_HlyC"/>
    <property type="match status" value="1"/>
</dbReference>
<evidence type="ECO:0000259" key="12">
    <source>
        <dbReference type="PROSITE" id="PS51202"/>
    </source>
</evidence>
<evidence type="ECO:0000256" key="9">
    <source>
        <dbReference type="ARBA" id="ARBA00023065"/>
    </source>
</evidence>
<feature type="transmembrane region" description="Helical" evidence="11">
    <location>
        <begin position="273"/>
        <end position="292"/>
    </location>
</feature>
<accession>A0A0F9VY39</accession>
<feature type="transmembrane region" description="Helical" evidence="11">
    <location>
        <begin position="87"/>
        <end position="111"/>
    </location>
</feature>
<dbReference type="PROSITE" id="PS51202">
    <property type="entry name" value="RCK_C"/>
    <property type="match status" value="1"/>
</dbReference>
<evidence type="ECO:0000313" key="13">
    <source>
        <dbReference type="EMBL" id="KKO09941.1"/>
    </source>
</evidence>
<evidence type="ECO:0000256" key="2">
    <source>
        <dbReference type="ARBA" id="ARBA00022448"/>
    </source>
</evidence>
<dbReference type="SUPFAM" id="SSF116726">
    <property type="entry name" value="TrkA C-terminal domain-like"/>
    <property type="match status" value="1"/>
</dbReference>
<keyword evidence="2" id="KW-0813">Transport</keyword>
<feature type="transmembrane region" description="Helical" evidence="11">
    <location>
        <begin position="360"/>
        <end position="377"/>
    </location>
</feature>
<dbReference type="GO" id="GO:0006813">
    <property type="term" value="P:potassium ion transport"/>
    <property type="evidence" value="ECO:0007669"/>
    <property type="project" value="InterPro"/>
</dbReference>
<keyword evidence="5" id="KW-0997">Cell inner membrane</keyword>
<dbReference type="Gene3D" id="3.30.70.1450">
    <property type="entry name" value="Regulator of K+ conductance, C-terminal domain"/>
    <property type="match status" value="1"/>
</dbReference>
<sequence>MDSINTLFLIGALLIGASILASSLSSKLGIPLLLIFLIIGMLAGVDGPGGIVFDNVDTAFMIGNLALAIILLDGGMRTRVENFRVGLWPAISLASGGVIISAGLIGMLTAWLLDLHWLQGLLLGAIVGSTDAAAVFSLLQGKGLNLKQRVGATLEIESGSNDPMAIFLTITVVEMLRSGQQQFDWGFLLVLVQQFGIGGLCGIAGGFFLAWLVNRLHLATGLYPLLITSGAILVFAATNSIGGSGFLAIYLTGLVLGNRRVHNLQNILHVQDGLAWLSQIGMFLMLGLLVTPSEMLPIALPAVFIALFLIFVARPLAVLISLAPFVFSWRERLFISWVGLRGAVPIILALFPLLAGLEQAQLLFNLAFVVVLVSLLLQGSTLPLAARLCKVEIPPQPAPLQRTSLDVAVDGQYELMIYQLDNANWCVGTQLRDLTMPADTRIAAVFRMSHLLHPTGSTRLALNDVLCVVGRARDLPALSKLFSKAHAPRYLENRKFFGDFILEGDAELGEVGAFYGFVVPANLAELTLAAFFSKHFGGHPVVGDRIEWEGHTWVVASMDDDLILKVGLKLGSGSTTPPLGF</sequence>
<feature type="transmembrane region" description="Helical" evidence="11">
    <location>
        <begin position="117"/>
        <end position="139"/>
    </location>
</feature>
<comment type="caution">
    <text evidence="13">The sequence shown here is derived from an EMBL/GenBank/DDBJ whole genome shotgun (WGS) entry which is preliminary data.</text>
</comment>
<protein>
    <recommendedName>
        <fullName evidence="12">RCK C-terminal domain-containing protein</fullName>
    </recommendedName>
</protein>
<dbReference type="GO" id="GO:0008324">
    <property type="term" value="F:monoatomic cation transmembrane transporter activity"/>
    <property type="evidence" value="ECO:0007669"/>
    <property type="project" value="InterPro"/>
</dbReference>
<keyword evidence="9" id="KW-0406">Ion transport</keyword>
<evidence type="ECO:0000256" key="5">
    <source>
        <dbReference type="ARBA" id="ARBA00022519"/>
    </source>
</evidence>
<comment type="subcellular location">
    <subcellularLocation>
        <location evidence="1">Cell membrane</location>
        <topology evidence="1">Multi-pass membrane protein</topology>
    </subcellularLocation>
</comment>
<evidence type="ECO:0000256" key="6">
    <source>
        <dbReference type="ARBA" id="ARBA00022692"/>
    </source>
</evidence>
<evidence type="ECO:0000256" key="4">
    <source>
        <dbReference type="ARBA" id="ARBA00022475"/>
    </source>
</evidence>
<evidence type="ECO:0000256" key="7">
    <source>
        <dbReference type="ARBA" id="ARBA00022958"/>
    </source>
</evidence>
<dbReference type="PANTHER" id="PTHR32507">
    <property type="entry name" value="NA(+)/H(+) ANTIPORTER 1"/>
    <property type="match status" value="1"/>
</dbReference>
<dbReference type="NCBIfam" id="NF003716">
    <property type="entry name" value="PRK05326.1-3"/>
    <property type="match status" value="1"/>
</dbReference>
<dbReference type="InterPro" id="IPR038770">
    <property type="entry name" value="Na+/solute_symporter_sf"/>
</dbReference>
<dbReference type="Pfam" id="PF02080">
    <property type="entry name" value="TrkA_C"/>
    <property type="match status" value="1"/>
</dbReference>
<dbReference type="InterPro" id="IPR006153">
    <property type="entry name" value="Cation/H_exchanger_TM"/>
</dbReference>
<feature type="transmembrane region" description="Helical" evidence="11">
    <location>
        <begin position="298"/>
        <end position="327"/>
    </location>
</feature>
<dbReference type="EMBL" id="LAZR01000006">
    <property type="protein sequence ID" value="KKO09941.1"/>
    <property type="molecule type" value="Genomic_DNA"/>
</dbReference>
<feature type="transmembrane region" description="Helical" evidence="11">
    <location>
        <begin position="185"/>
        <end position="213"/>
    </location>
</feature>
<name>A0A0F9VY39_9ZZZZ</name>
<dbReference type="InterPro" id="IPR016169">
    <property type="entry name" value="FAD-bd_PCMH_sub2"/>
</dbReference>
<dbReference type="PANTHER" id="PTHR32507:SF7">
    <property type="entry name" value="K(+)_H(+) ANTIPORTER NHAP2"/>
    <property type="match status" value="1"/>
</dbReference>
<dbReference type="SUPFAM" id="SSF56176">
    <property type="entry name" value="FAD-binding/transporter-associated domain-like"/>
    <property type="match status" value="1"/>
</dbReference>
<gene>
    <name evidence="13" type="ORF">LCGC14_0034430</name>
</gene>
<evidence type="ECO:0000256" key="1">
    <source>
        <dbReference type="ARBA" id="ARBA00004651"/>
    </source>
</evidence>
<keyword evidence="4" id="KW-1003">Cell membrane</keyword>
<dbReference type="AlphaFoldDB" id="A0A0F9VY39"/>
<organism evidence="13">
    <name type="scientific">marine sediment metagenome</name>
    <dbReference type="NCBI Taxonomy" id="412755"/>
    <lineage>
        <taxon>unclassified sequences</taxon>
        <taxon>metagenomes</taxon>
        <taxon>ecological metagenomes</taxon>
    </lineage>
</organism>
<feature type="transmembrane region" description="Helical" evidence="11">
    <location>
        <begin position="32"/>
        <end position="53"/>
    </location>
</feature>
<evidence type="ECO:0000256" key="3">
    <source>
        <dbReference type="ARBA" id="ARBA00022449"/>
    </source>
</evidence>
<dbReference type="SMART" id="SM01091">
    <property type="entry name" value="CorC_HlyC"/>
    <property type="match status" value="1"/>
</dbReference>
<dbReference type="Pfam" id="PF00999">
    <property type="entry name" value="Na_H_Exchanger"/>
    <property type="match status" value="1"/>
</dbReference>
<feature type="transmembrane region" description="Helical" evidence="11">
    <location>
        <begin position="6"/>
        <end position="25"/>
    </location>
</feature>